<comment type="subcellular location">
    <subcellularLocation>
        <location evidence="1">Membrane</location>
        <topology evidence="1">Single-pass membrane protein</topology>
    </subcellularLocation>
</comment>
<reference evidence="7" key="1">
    <citation type="journal article" date="2021" name="Nat. Commun.">
        <title>Genetic determinants of endophytism in the Arabidopsis root mycobiome.</title>
        <authorList>
            <person name="Mesny F."/>
            <person name="Miyauchi S."/>
            <person name="Thiergart T."/>
            <person name="Pickel B."/>
            <person name="Atanasova L."/>
            <person name="Karlsson M."/>
            <person name="Huettel B."/>
            <person name="Barry K.W."/>
            <person name="Haridas S."/>
            <person name="Chen C."/>
            <person name="Bauer D."/>
            <person name="Andreopoulos W."/>
            <person name="Pangilinan J."/>
            <person name="LaButti K."/>
            <person name="Riley R."/>
            <person name="Lipzen A."/>
            <person name="Clum A."/>
            <person name="Drula E."/>
            <person name="Henrissat B."/>
            <person name="Kohler A."/>
            <person name="Grigoriev I.V."/>
            <person name="Martin F.M."/>
            <person name="Hacquard S."/>
        </authorList>
    </citation>
    <scope>NUCLEOTIDE SEQUENCE</scope>
    <source>
        <strain evidence="7">MPI-SDFR-AT-0073</strain>
    </source>
</reference>
<evidence type="ECO:0000256" key="3">
    <source>
        <dbReference type="ARBA" id="ARBA00022989"/>
    </source>
</evidence>
<evidence type="ECO:0000256" key="6">
    <source>
        <dbReference type="SAM" id="Phobius"/>
    </source>
</evidence>
<protein>
    <submittedName>
        <fullName evidence="7">Uncharacterized protein</fullName>
    </submittedName>
</protein>
<comment type="caution">
    <text evidence="7">The sequence shown here is derived from an EMBL/GenBank/DDBJ whole genome shotgun (WGS) entry which is preliminary data.</text>
</comment>
<accession>A0A9P8UME4</accession>
<evidence type="ECO:0000256" key="1">
    <source>
        <dbReference type="ARBA" id="ARBA00004167"/>
    </source>
</evidence>
<keyword evidence="2 6" id="KW-0812">Transmembrane</keyword>
<dbReference type="Proteomes" id="UP000758603">
    <property type="component" value="Unassembled WGS sequence"/>
</dbReference>
<dbReference type="GO" id="GO:0071944">
    <property type="term" value="C:cell periphery"/>
    <property type="evidence" value="ECO:0007669"/>
    <property type="project" value="UniProtKB-ARBA"/>
</dbReference>
<feature type="region of interest" description="Disordered" evidence="5">
    <location>
        <begin position="131"/>
        <end position="151"/>
    </location>
</feature>
<dbReference type="PANTHER" id="PTHR15549">
    <property type="entry name" value="PAIRED IMMUNOGLOBULIN-LIKE TYPE 2 RECEPTOR"/>
    <property type="match status" value="1"/>
</dbReference>
<name>A0A9P8UME4_9PEZI</name>
<evidence type="ECO:0000313" key="8">
    <source>
        <dbReference type="Proteomes" id="UP000758603"/>
    </source>
</evidence>
<evidence type="ECO:0000256" key="5">
    <source>
        <dbReference type="SAM" id="MobiDB-lite"/>
    </source>
</evidence>
<feature type="transmembrane region" description="Helical" evidence="6">
    <location>
        <begin position="157"/>
        <end position="180"/>
    </location>
</feature>
<dbReference type="RefSeq" id="XP_045958922.1">
    <property type="nucleotide sequence ID" value="XM_046095980.1"/>
</dbReference>
<dbReference type="EMBL" id="JAGPXC010000004">
    <property type="protein sequence ID" value="KAH6654652.1"/>
    <property type="molecule type" value="Genomic_DNA"/>
</dbReference>
<dbReference type="AlphaFoldDB" id="A0A9P8UME4"/>
<dbReference type="OrthoDB" id="5213764at2759"/>
<gene>
    <name evidence="7" type="ORF">BKA67DRAFT_286273</name>
</gene>
<keyword evidence="8" id="KW-1185">Reference proteome</keyword>
<keyword evidence="3 6" id="KW-1133">Transmembrane helix</keyword>
<dbReference type="PANTHER" id="PTHR15549:SF30">
    <property type="entry name" value="MID2 DOMAIN-CONTAINING PROTEIN"/>
    <property type="match status" value="1"/>
</dbReference>
<dbReference type="InterPro" id="IPR051694">
    <property type="entry name" value="Immunoregulatory_rcpt-like"/>
</dbReference>
<organism evidence="7 8">
    <name type="scientific">Truncatella angustata</name>
    <dbReference type="NCBI Taxonomy" id="152316"/>
    <lineage>
        <taxon>Eukaryota</taxon>
        <taxon>Fungi</taxon>
        <taxon>Dikarya</taxon>
        <taxon>Ascomycota</taxon>
        <taxon>Pezizomycotina</taxon>
        <taxon>Sordariomycetes</taxon>
        <taxon>Xylariomycetidae</taxon>
        <taxon>Amphisphaeriales</taxon>
        <taxon>Sporocadaceae</taxon>
        <taxon>Truncatella</taxon>
    </lineage>
</organism>
<evidence type="ECO:0000313" key="7">
    <source>
        <dbReference type="EMBL" id="KAH6654652.1"/>
    </source>
</evidence>
<dbReference type="GeneID" id="70124873"/>
<feature type="region of interest" description="Disordered" evidence="5">
    <location>
        <begin position="190"/>
        <end position="266"/>
    </location>
</feature>
<dbReference type="GO" id="GO:0016020">
    <property type="term" value="C:membrane"/>
    <property type="evidence" value="ECO:0007669"/>
    <property type="project" value="UniProtKB-SubCell"/>
</dbReference>
<sequence>MSEHVVLADCRDKSGILSSQIAYYPNSNRGTPQDVATVATESGQTALWVCDTTVGLFTDTNTQFVAKLGPKVAEGQYAGTGSNGYDSNNGGFRCWQTFEQDYYVYGNTACNMVYNCDHIIAPSSTASAKCASNTASPSSSASPTSSGSSTPALTTGAVIGISVGAGVALLIAIGAAFFIWRRLRSKRRRNPAELPANQSKSSGDPLGMLKKSPVPTPSHGLPNEANTPWHRHGSPRPVYEMDEQGRLEVSGLTPPRELGGSVRAEMPTPESQYYLWYPANENSNTPLDGPPARQS</sequence>
<keyword evidence="4 6" id="KW-0472">Membrane</keyword>
<evidence type="ECO:0000256" key="4">
    <source>
        <dbReference type="ARBA" id="ARBA00023136"/>
    </source>
</evidence>
<evidence type="ECO:0000256" key="2">
    <source>
        <dbReference type="ARBA" id="ARBA00022692"/>
    </source>
</evidence>
<proteinExistence type="predicted"/>